<keyword evidence="2" id="KW-1185">Reference proteome</keyword>
<gene>
    <name evidence="1" type="ORF">GCM10009575_099420</name>
</gene>
<reference evidence="1 2" key="1">
    <citation type="journal article" date="2019" name="Int. J. Syst. Evol. Microbiol.">
        <title>The Global Catalogue of Microorganisms (GCM) 10K type strain sequencing project: providing services to taxonomists for standard genome sequencing and annotation.</title>
        <authorList>
            <consortium name="The Broad Institute Genomics Platform"/>
            <consortium name="The Broad Institute Genome Sequencing Center for Infectious Disease"/>
            <person name="Wu L."/>
            <person name="Ma J."/>
        </authorList>
    </citation>
    <scope>NUCLEOTIDE SEQUENCE [LARGE SCALE GENOMIC DNA]</scope>
    <source>
        <strain evidence="1 2">JCM 11444</strain>
    </source>
</reference>
<accession>A0ABN1RW23</accession>
<proteinExistence type="predicted"/>
<name>A0ABN1RW23_9ACTN</name>
<evidence type="ECO:0000313" key="1">
    <source>
        <dbReference type="EMBL" id="GAA0965646.1"/>
    </source>
</evidence>
<evidence type="ECO:0000313" key="2">
    <source>
        <dbReference type="Proteomes" id="UP001500418"/>
    </source>
</evidence>
<protein>
    <submittedName>
        <fullName evidence="1">Uncharacterized protein</fullName>
    </submittedName>
</protein>
<dbReference type="EMBL" id="BAAAID010000315">
    <property type="protein sequence ID" value="GAA0965646.1"/>
    <property type="molecule type" value="Genomic_DNA"/>
</dbReference>
<comment type="caution">
    <text evidence="1">The sequence shown here is derived from an EMBL/GenBank/DDBJ whole genome shotgun (WGS) entry which is preliminary data.</text>
</comment>
<sequence>MIPLSQLIRSTRYVGPEDPGHADVASGRGELSRRSLKRALAPLSVLITISSM</sequence>
<dbReference type="Proteomes" id="UP001500418">
    <property type="component" value="Unassembled WGS sequence"/>
</dbReference>
<organism evidence="1 2">
    <name type="scientific">Streptomyces rhizosphaericus</name>
    <dbReference type="NCBI Taxonomy" id="114699"/>
    <lineage>
        <taxon>Bacteria</taxon>
        <taxon>Bacillati</taxon>
        <taxon>Actinomycetota</taxon>
        <taxon>Actinomycetes</taxon>
        <taxon>Kitasatosporales</taxon>
        <taxon>Streptomycetaceae</taxon>
        <taxon>Streptomyces</taxon>
        <taxon>Streptomyces violaceusniger group</taxon>
    </lineage>
</organism>